<reference evidence="2" key="2">
    <citation type="submission" date="2020-09" db="EMBL/GenBank/DDBJ databases">
        <authorList>
            <person name="Sun Q."/>
            <person name="Ohkuma M."/>
        </authorList>
    </citation>
    <scope>NUCLEOTIDE SEQUENCE</scope>
    <source>
        <strain evidence="2">JCM 4637</strain>
    </source>
</reference>
<comment type="caution">
    <text evidence="2">The sequence shown here is derived from an EMBL/GenBank/DDBJ whole genome shotgun (WGS) entry which is preliminary data.</text>
</comment>
<dbReference type="PANTHER" id="PTHR46844">
    <property type="entry name" value="SLR5058 PROTEIN"/>
    <property type="match status" value="1"/>
</dbReference>
<evidence type="ECO:0000313" key="3">
    <source>
        <dbReference type="Proteomes" id="UP000638353"/>
    </source>
</evidence>
<dbReference type="InterPro" id="IPR007111">
    <property type="entry name" value="NACHT_NTPase"/>
</dbReference>
<sequence length="846" mass="93298">MGRIHRRPSLVAVLGRRQGSGILLGEDTVLTCAHIVGGEPDAEARILRPGSAESLLFKVVWYDADIDAALLWRRPTSVAGLRERRLATTPSSTRLSVLDTSRSLPHCEVVGFPDISRYGNKLDTDHFVGTVLPSASLLHRDLVFEFDRPPAEDREDGSEPLAGLSGAPLFSGANLLGLVKSVPRGRGRLRALCVPLESVAGSAGFREACRLVTGRELPPLEHITGSHPEDPPYEREYALALRAAYRKTKIFGLDELGKQDAEWDLDTAYLTLEAHSGAESARTPQRIDTLLTSRPRVLLRGDAGAGKTTLVWWLAAHAAAGTLSPELADLNGLVPYVVPLRTLRAQGRTFPTPAGLPSASRLMVDEAPDGWAGRVLKAGRALILVDGLDEVSQDDREDAHTWLADLLARFPDNRCIVTSRPLAVAPDWLRSEGFEELRLLPMRNNDIQSFVAAWHKAAALSSTDPHEDLPVLEHDLSHQFRQNPALADLARTPLLCAVICAVHRVRQGFLPETRWALYQSALHMLLGNRDKRRRIGSPEGIDMTVEEHTQLLQRIAVWQVRGGQSEFTRLQAIRQIQPALAGMERIRQQADSDKILNHLVNRTGLLQERVDDFFQFTHRTFQDFLAAKEFVEGGHLPELLTHAEDSRWEDVILLSAGHCNRRDMTELLRGLLKVGSRPVLTALCAQHATWLDETLARDIRNLLRTVVPPAGLDHAAQLARLGPSVIPLLPAPGELSMTQADYTVRMLGRIGGPEAMTYAASLARVANEDTAQFLTDVWTMFPIDAYARTVLAELQSSPHELRISTAEQLTQLPLLERHHEAVVPGGTYRGRELSFLLALAQRSGTG</sequence>
<dbReference type="InterPro" id="IPR028301">
    <property type="entry name" value="V8_his_AS"/>
</dbReference>
<dbReference type="Pfam" id="PF05729">
    <property type="entry name" value="NACHT"/>
    <property type="match status" value="1"/>
</dbReference>
<proteinExistence type="predicted"/>
<protein>
    <recommendedName>
        <fullName evidence="1">NACHT domain-containing protein</fullName>
    </recommendedName>
</protein>
<dbReference type="PROSITE" id="PS50837">
    <property type="entry name" value="NACHT"/>
    <property type="match status" value="1"/>
</dbReference>
<feature type="domain" description="NACHT" evidence="1">
    <location>
        <begin position="295"/>
        <end position="632"/>
    </location>
</feature>
<dbReference type="EMBL" id="BMVC01000017">
    <property type="protein sequence ID" value="GHD12151.1"/>
    <property type="molecule type" value="Genomic_DNA"/>
</dbReference>
<dbReference type="Gene3D" id="3.40.50.300">
    <property type="entry name" value="P-loop containing nucleotide triphosphate hydrolases"/>
    <property type="match status" value="1"/>
</dbReference>
<organism evidence="2 3">
    <name type="scientific">Streptomyces finlayi</name>
    <dbReference type="NCBI Taxonomy" id="67296"/>
    <lineage>
        <taxon>Bacteria</taxon>
        <taxon>Bacillati</taxon>
        <taxon>Actinomycetota</taxon>
        <taxon>Actinomycetes</taxon>
        <taxon>Kitasatosporales</taxon>
        <taxon>Streptomycetaceae</taxon>
        <taxon>Streptomyces</taxon>
    </lineage>
</organism>
<reference evidence="2" key="1">
    <citation type="journal article" date="2014" name="Int. J. Syst. Evol. Microbiol.">
        <title>Complete genome sequence of Corynebacterium casei LMG S-19264T (=DSM 44701T), isolated from a smear-ripened cheese.</title>
        <authorList>
            <consortium name="US DOE Joint Genome Institute (JGI-PGF)"/>
            <person name="Walter F."/>
            <person name="Albersmeier A."/>
            <person name="Kalinowski J."/>
            <person name="Ruckert C."/>
        </authorList>
    </citation>
    <scope>NUCLEOTIDE SEQUENCE</scope>
    <source>
        <strain evidence="2">JCM 4637</strain>
    </source>
</reference>
<evidence type="ECO:0000259" key="1">
    <source>
        <dbReference type="PROSITE" id="PS50837"/>
    </source>
</evidence>
<dbReference type="PANTHER" id="PTHR46844:SF1">
    <property type="entry name" value="SLR5058 PROTEIN"/>
    <property type="match status" value="1"/>
</dbReference>
<gene>
    <name evidence="2" type="ORF">GCM10010334_68960</name>
</gene>
<dbReference type="AlphaFoldDB" id="A0A918X4T9"/>
<dbReference type="PROSITE" id="PS00672">
    <property type="entry name" value="V8_HIS"/>
    <property type="match status" value="1"/>
</dbReference>
<dbReference type="Proteomes" id="UP000638353">
    <property type="component" value="Unassembled WGS sequence"/>
</dbReference>
<accession>A0A918X4T9</accession>
<dbReference type="InterPro" id="IPR027417">
    <property type="entry name" value="P-loop_NTPase"/>
</dbReference>
<dbReference type="SUPFAM" id="SSF50494">
    <property type="entry name" value="Trypsin-like serine proteases"/>
    <property type="match status" value="1"/>
</dbReference>
<dbReference type="InterPro" id="IPR043504">
    <property type="entry name" value="Peptidase_S1_PA_chymotrypsin"/>
</dbReference>
<name>A0A918X4T9_9ACTN</name>
<dbReference type="InterPro" id="IPR009003">
    <property type="entry name" value="Peptidase_S1_PA"/>
</dbReference>
<evidence type="ECO:0000313" key="2">
    <source>
        <dbReference type="EMBL" id="GHD12151.1"/>
    </source>
</evidence>
<dbReference type="SUPFAM" id="SSF52540">
    <property type="entry name" value="P-loop containing nucleoside triphosphate hydrolases"/>
    <property type="match status" value="1"/>
</dbReference>
<dbReference type="Gene3D" id="2.40.10.10">
    <property type="entry name" value="Trypsin-like serine proteases"/>
    <property type="match status" value="1"/>
</dbReference>